<dbReference type="PANTHER" id="PTHR35400:SF3">
    <property type="entry name" value="SLL1072 PROTEIN"/>
    <property type="match status" value="1"/>
</dbReference>
<proteinExistence type="predicted"/>
<accession>A0A4R6VDQ3</accession>
<dbReference type="Gene3D" id="3.90.1570.10">
    <property type="entry name" value="tt1808, chain A"/>
    <property type="match status" value="1"/>
</dbReference>
<dbReference type="Proteomes" id="UP000295281">
    <property type="component" value="Unassembled WGS sequence"/>
</dbReference>
<organism evidence="2 3">
    <name type="scientific">Actinorugispora endophytica</name>
    <dbReference type="NCBI Taxonomy" id="1605990"/>
    <lineage>
        <taxon>Bacteria</taxon>
        <taxon>Bacillati</taxon>
        <taxon>Actinomycetota</taxon>
        <taxon>Actinomycetes</taxon>
        <taxon>Streptosporangiales</taxon>
        <taxon>Nocardiopsidaceae</taxon>
        <taxon>Actinorugispora</taxon>
    </lineage>
</organism>
<dbReference type="PANTHER" id="PTHR35400">
    <property type="entry name" value="SLR1083 PROTEIN"/>
    <property type="match status" value="1"/>
</dbReference>
<dbReference type="GO" id="GO:0004519">
    <property type="term" value="F:endonuclease activity"/>
    <property type="evidence" value="ECO:0007669"/>
    <property type="project" value="UniProtKB-KW"/>
</dbReference>
<evidence type="ECO:0000259" key="1">
    <source>
        <dbReference type="Pfam" id="PF05685"/>
    </source>
</evidence>
<keyword evidence="2" id="KW-0540">Nuclease</keyword>
<dbReference type="SUPFAM" id="SSF52980">
    <property type="entry name" value="Restriction endonuclease-like"/>
    <property type="match status" value="1"/>
</dbReference>
<evidence type="ECO:0000313" key="2">
    <source>
        <dbReference type="EMBL" id="TDQ55137.1"/>
    </source>
</evidence>
<protein>
    <submittedName>
        <fullName evidence="2">Uma2 family endonuclease</fullName>
    </submittedName>
</protein>
<gene>
    <name evidence="2" type="ORF">EV190_101460</name>
</gene>
<dbReference type="AlphaFoldDB" id="A0A4R6VDQ3"/>
<dbReference type="InterPro" id="IPR011335">
    <property type="entry name" value="Restrct_endonuc-II-like"/>
</dbReference>
<feature type="domain" description="Putative restriction endonuclease" evidence="1">
    <location>
        <begin position="27"/>
        <end position="191"/>
    </location>
</feature>
<evidence type="ECO:0000313" key="3">
    <source>
        <dbReference type="Proteomes" id="UP000295281"/>
    </source>
</evidence>
<keyword evidence="2" id="KW-0255">Endonuclease</keyword>
<dbReference type="EMBL" id="SNYN01000001">
    <property type="protein sequence ID" value="TDQ55137.1"/>
    <property type="molecule type" value="Genomic_DNA"/>
</dbReference>
<comment type="caution">
    <text evidence="2">The sequence shown here is derived from an EMBL/GenBank/DDBJ whole genome shotgun (WGS) entry which is preliminary data.</text>
</comment>
<dbReference type="Pfam" id="PF05685">
    <property type="entry name" value="Uma2"/>
    <property type="match status" value="1"/>
</dbReference>
<dbReference type="InterPro" id="IPR012296">
    <property type="entry name" value="Nuclease_put_TT1808"/>
</dbReference>
<keyword evidence="3" id="KW-1185">Reference proteome</keyword>
<dbReference type="InterPro" id="IPR008538">
    <property type="entry name" value="Uma2"/>
</dbReference>
<reference evidence="2 3" key="1">
    <citation type="submission" date="2019-03" db="EMBL/GenBank/DDBJ databases">
        <title>Genomic Encyclopedia of Type Strains, Phase IV (KMG-IV): sequencing the most valuable type-strain genomes for metagenomic binning, comparative biology and taxonomic classification.</title>
        <authorList>
            <person name="Goeker M."/>
        </authorList>
    </citation>
    <scope>NUCLEOTIDE SEQUENCE [LARGE SCALE GENOMIC DNA]</scope>
    <source>
        <strain evidence="2 3">DSM 46770</strain>
    </source>
</reference>
<dbReference type="CDD" id="cd06260">
    <property type="entry name" value="DUF820-like"/>
    <property type="match status" value="1"/>
</dbReference>
<name>A0A4R6VDQ3_9ACTN</name>
<keyword evidence="2" id="KW-0378">Hydrolase</keyword>
<sequence>MSLAVMETGPHSMEPDPEDVLRAWQELDVPDGWRAEIIDPGKISLMSPPSNPHNFIAELVQDAFHPAKPDKTGLYQTVGLWIAVTGRLFIPDLAVIPRSIVRESKAPLAAHEALIVVEITSRDNATDDRVKKLAGYAHGMVPLYLLVDAWDPTGPSVTLYEQPHNGRYDVHHTVSFGRAITVPAPFDIELDTSEFPPGSEWK</sequence>